<sequence length="213" mass="23909">MAVRTLQSVDEDSIETDPMELYHLFEEAAPYLLYIHEFWMGRANCPLFAEQVLLAAEFLSAHLPEFLRESLLQQWGIPPDHRSSSSDAPVSEHFPTIPIPFCLRFHEGSAMMHLAPSKELDVFASLRSKGSPGASKAVSPSKVSDIVSLPPATKAQAVPPRALRRNREVKSLKADASSFHDCFSLFHPFKRLRQGALKRDPLYRLSSSSFLVY</sequence>
<reference evidence="1" key="1">
    <citation type="submission" date="2022-08" db="EMBL/GenBank/DDBJ databases">
        <title>A Global Phylogenomic Analysis of the Shiitake Genus Lentinula.</title>
        <authorList>
            <consortium name="DOE Joint Genome Institute"/>
            <person name="Sierra-Patev S."/>
            <person name="Min B."/>
            <person name="Naranjo-Ortiz M."/>
            <person name="Looney B."/>
            <person name="Konkel Z."/>
            <person name="Slot J.C."/>
            <person name="Sakamoto Y."/>
            <person name="Steenwyk J.L."/>
            <person name="Rokas A."/>
            <person name="Carro J."/>
            <person name="Camarero S."/>
            <person name="Ferreira P."/>
            <person name="Molpeceres G."/>
            <person name="Ruiz-Duenas F.J."/>
            <person name="Serrano A."/>
            <person name="Henrissat B."/>
            <person name="Drula E."/>
            <person name="Hughes K.W."/>
            <person name="Mata J.L."/>
            <person name="Ishikawa N.K."/>
            <person name="Vargas-Isla R."/>
            <person name="Ushijima S."/>
            <person name="Smith C.A."/>
            <person name="Ahrendt S."/>
            <person name="Andreopoulos W."/>
            <person name="He G."/>
            <person name="Labutti K."/>
            <person name="Lipzen A."/>
            <person name="Ng V."/>
            <person name="Riley R."/>
            <person name="Sandor L."/>
            <person name="Barry K."/>
            <person name="Martinez A.T."/>
            <person name="Xiao Y."/>
            <person name="Gibbons J.G."/>
            <person name="Terashima K."/>
            <person name="Grigoriev I.V."/>
            <person name="Hibbett D.S."/>
        </authorList>
    </citation>
    <scope>NUCLEOTIDE SEQUENCE</scope>
    <source>
        <strain evidence="1">RHP3577 ss4</strain>
    </source>
</reference>
<proteinExistence type="predicted"/>
<accession>A0ABQ8VWN5</accession>
<evidence type="ECO:0000313" key="2">
    <source>
        <dbReference type="Proteomes" id="UP001150217"/>
    </source>
</evidence>
<evidence type="ECO:0008006" key="3">
    <source>
        <dbReference type="Google" id="ProtNLM"/>
    </source>
</evidence>
<evidence type="ECO:0000313" key="1">
    <source>
        <dbReference type="EMBL" id="KAJ4499920.1"/>
    </source>
</evidence>
<dbReference type="EMBL" id="JANVFT010000008">
    <property type="protein sequence ID" value="KAJ4499920.1"/>
    <property type="molecule type" value="Genomic_DNA"/>
</dbReference>
<comment type="caution">
    <text evidence="1">The sequence shown here is derived from an EMBL/GenBank/DDBJ whole genome shotgun (WGS) entry which is preliminary data.</text>
</comment>
<keyword evidence="2" id="KW-1185">Reference proteome</keyword>
<organism evidence="1 2">
    <name type="scientific">Lentinula lateritia</name>
    <dbReference type="NCBI Taxonomy" id="40482"/>
    <lineage>
        <taxon>Eukaryota</taxon>
        <taxon>Fungi</taxon>
        <taxon>Dikarya</taxon>
        <taxon>Basidiomycota</taxon>
        <taxon>Agaricomycotina</taxon>
        <taxon>Agaricomycetes</taxon>
        <taxon>Agaricomycetidae</taxon>
        <taxon>Agaricales</taxon>
        <taxon>Marasmiineae</taxon>
        <taxon>Omphalotaceae</taxon>
        <taxon>Lentinula</taxon>
    </lineage>
</organism>
<dbReference type="Proteomes" id="UP001150217">
    <property type="component" value="Unassembled WGS sequence"/>
</dbReference>
<protein>
    <recommendedName>
        <fullName evidence="3">DNA replication regulator Sld3 C-terminal domain-containing protein</fullName>
    </recommendedName>
</protein>
<gene>
    <name evidence="1" type="ORF">C8R41DRAFT_863580</name>
</gene>
<name>A0ABQ8VWN5_9AGAR</name>